<gene>
    <name evidence="1" type="ORF">CACET_c06020</name>
</gene>
<dbReference type="PROSITE" id="PS51354">
    <property type="entry name" value="GLUTAREDOXIN_2"/>
    <property type="match status" value="1"/>
</dbReference>
<dbReference type="InterPro" id="IPR002109">
    <property type="entry name" value="Glutaredoxin"/>
</dbReference>
<dbReference type="Proteomes" id="UP000035704">
    <property type="component" value="Chromosome"/>
</dbReference>
<dbReference type="OrthoDB" id="9795531at2"/>
<dbReference type="InterPro" id="IPR036249">
    <property type="entry name" value="Thioredoxin-like_sf"/>
</dbReference>
<keyword evidence="2" id="KW-1185">Reference proteome</keyword>
<dbReference type="GO" id="GO:0045454">
    <property type="term" value="P:cell redox homeostasis"/>
    <property type="evidence" value="ECO:0007669"/>
    <property type="project" value="TreeGrafter"/>
</dbReference>
<dbReference type="Gene3D" id="3.40.30.10">
    <property type="entry name" value="Glutaredoxin"/>
    <property type="match status" value="1"/>
</dbReference>
<name>A0A0D8IEW9_9CLOT</name>
<organism evidence="1 2">
    <name type="scientific">Clostridium aceticum</name>
    <dbReference type="NCBI Taxonomy" id="84022"/>
    <lineage>
        <taxon>Bacteria</taxon>
        <taxon>Bacillati</taxon>
        <taxon>Bacillota</taxon>
        <taxon>Clostridia</taxon>
        <taxon>Eubacteriales</taxon>
        <taxon>Clostridiaceae</taxon>
        <taxon>Clostridium</taxon>
    </lineage>
</organism>
<dbReference type="InterPro" id="IPR051548">
    <property type="entry name" value="Grx-like_ET"/>
</dbReference>
<dbReference type="Pfam" id="PF00462">
    <property type="entry name" value="Glutaredoxin"/>
    <property type="match status" value="1"/>
</dbReference>
<dbReference type="PANTHER" id="PTHR34386">
    <property type="entry name" value="GLUTAREDOXIN"/>
    <property type="match status" value="1"/>
</dbReference>
<dbReference type="PANTHER" id="PTHR34386:SF1">
    <property type="entry name" value="GLUTAREDOXIN-LIKE PROTEIN NRDH"/>
    <property type="match status" value="1"/>
</dbReference>
<dbReference type="CDD" id="cd02976">
    <property type="entry name" value="NrdH"/>
    <property type="match status" value="1"/>
</dbReference>
<dbReference type="PATRIC" id="fig|84022.5.peg.1486"/>
<proteinExistence type="predicted"/>
<accession>A0A0D8IEW9</accession>
<dbReference type="AlphaFoldDB" id="A0A0D8IEW9"/>
<dbReference type="GO" id="GO:0009055">
    <property type="term" value="F:electron transfer activity"/>
    <property type="evidence" value="ECO:0007669"/>
    <property type="project" value="TreeGrafter"/>
</dbReference>
<reference evidence="1 2" key="1">
    <citation type="submission" date="2014-10" db="EMBL/GenBank/DDBJ databases">
        <title>Genome sequence of Clostridium aceticum DSM 1496.</title>
        <authorList>
            <person name="Poehlein A."/>
            <person name="Schiel-Bengelsdorf B."/>
            <person name="Gottschalk G."/>
            <person name="Duerre P."/>
            <person name="Daniel R."/>
        </authorList>
    </citation>
    <scope>NUCLEOTIDE SEQUENCE [LARGE SCALE GENOMIC DNA]</scope>
    <source>
        <strain evidence="1 2">DSM 1496</strain>
    </source>
</reference>
<sequence length="76" mass="8483">MSKEVVVFTSNTCPHCVTAKEYFNEKGISFTERNVQTDTEARKELMKKGIMAVPVVMIDGEAVVGFDQNKIEELLG</sequence>
<evidence type="ECO:0000313" key="2">
    <source>
        <dbReference type="Proteomes" id="UP000035704"/>
    </source>
</evidence>
<dbReference type="EMBL" id="CP009687">
    <property type="protein sequence ID" value="AKL94112.1"/>
    <property type="molecule type" value="Genomic_DNA"/>
</dbReference>
<dbReference type="STRING" id="84022.CACET_c06020"/>
<dbReference type="KEGG" id="cace:CACET_c06020"/>
<evidence type="ECO:0000313" key="1">
    <source>
        <dbReference type="EMBL" id="AKL94112.1"/>
    </source>
</evidence>
<dbReference type="RefSeq" id="WP_044823044.1">
    <property type="nucleotide sequence ID" value="NZ_CP009687.1"/>
</dbReference>
<dbReference type="SUPFAM" id="SSF52833">
    <property type="entry name" value="Thioredoxin-like"/>
    <property type="match status" value="1"/>
</dbReference>
<protein>
    <submittedName>
        <fullName evidence="1">Glutaredoxin</fullName>
    </submittedName>
</protein>